<evidence type="ECO:0008006" key="3">
    <source>
        <dbReference type="Google" id="ProtNLM"/>
    </source>
</evidence>
<evidence type="ECO:0000313" key="1">
    <source>
        <dbReference type="EMBL" id="MFF3229119.1"/>
    </source>
</evidence>
<gene>
    <name evidence="1" type="ORF">ACFYV7_40455</name>
</gene>
<evidence type="ECO:0000313" key="2">
    <source>
        <dbReference type="Proteomes" id="UP001601948"/>
    </source>
</evidence>
<protein>
    <recommendedName>
        <fullName evidence="3">CGNR zinc finger domain-containing protein</fullName>
    </recommendedName>
</protein>
<dbReference type="EMBL" id="JBIAPI010000020">
    <property type="protein sequence ID" value="MFF3229119.1"/>
    <property type="molecule type" value="Genomic_DNA"/>
</dbReference>
<comment type="caution">
    <text evidence="1">The sequence shown here is derived from an EMBL/GenBank/DDBJ whole genome shotgun (WGS) entry which is preliminary data.</text>
</comment>
<sequence>MARHVLNRDLSEELSRIALAIAVQLDTRTRTRLAVENLPVDPEFEEWAKKTAKVLHDDEPDAWKRVLDQHFPPGPLREILSELDIPKELGFFCLAAVAETAPRERAQLLAYLDDPSKFRNCAGCGRMFEFEGSRGRPRQYHSRACSQRIYEEKRKRSRRAKSE</sequence>
<proteinExistence type="predicted"/>
<name>A0ABW6R6J6_9NOCA</name>
<dbReference type="RefSeq" id="WP_387726619.1">
    <property type="nucleotide sequence ID" value="NZ_JBIAPI010000020.1"/>
</dbReference>
<dbReference type="Proteomes" id="UP001601948">
    <property type="component" value="Unassembled WGS sequence"/>
</dbReference>
<reference evidence="1 2" key="1">
    <citation type="submission" date="2024-10" db="EMBL/GenBank/DDBJ databases">
        <title>The Natural Products Discovery Center: Release of the First 8490 Sequenced Strains for Exploring Actinobacteria Biosynthetic Diversity.</title>
        <authorList>
            <person name="Kalkreuter E."/>
            <person name="Kautsar S.A."/>
            <person name="Yang D."/>
            <person name="Bader C.D."/>
            <person name="Teijaro C.N."/>
            <person name="Fluegel L."/>
            <person name="Davis C.M."/>
            <person name="Simpson J.R."/>
            <person name="Lauterbach L."/>
            <person name="Steele A.D."/>
            <person name="Gui C."/>
            <person name="Meng S."/>
            <person name="Li G."/>
            <person name="Viehrig K."/>
            <person name="Ye F."/>
            <person name="Su P."/>
            <person name="Kiefer A.F."/>
            <person name="Nichols A."/>
            <person name="Cepeda A.J."/>
            <person name="Yan W."/>
            <person name="Fan B."/>
            <person name="Jiang Y."/>
            <person name="Adhikari A."/>
            <person name="Zheng C.-J."/>
            <person name="Schuster L."/>
            <person name="Cowan T.M."/>
            <person name="Smanski M.J."/>
            <person name="Chevrette M.G."/>
            <person name="De Carvalho L.P.S."/>
            <person name="Shen B."/>
        </authorList>
    </citation>
    <scope>NUCLEOTIDE SEQUENCE [LARGE SCALE GENOMIC DNA]</scope>
    <source>
        <strain evidence="1 2">NPDC003040</strain>
    </source>
</reference>
<keyword evidence="2" id="KW-1185">Reference proteome</keyword>
<organism evidence="1 2">
    <name type="scientific">Nocardia suismassiliense</name>
    <dbReference type="NCBI Taxonomy" id="2077092"/>
    <lineage>
        <taxon>Bacteria</taxon>
        <taxon>Bacillati</taxon>
        <taxon>Actinomycetota</taxon>
        <taxon>Actinomycetes</taxon>
        <taxon>Mycobacteriales</taxon>
        <taxon>Nocardiaceae</taxon>
        <taxon>Nocardia</taxon>
    </lineage>
</organism>
<accession>A0ABW6R6J6</accession>